<keyword evidence="2" id="KW-0805">Transcription regulation</keyword>
<dbReference type="InterPro" id="IPR037171">
    <property type="entry name" value="NagB/RpiA_transferase-like"/>
</dbReference>
<proteinExistence type="predicted"/>
<evidence type="ECO:0000256" key="1">
    <source>
        <dbReference type="ARBA" id="ARBA00022491"/>
    </source>
</evidence>
<dbReference type="PRINTS" id="PR00037">
    <property type="entry name" value="HTHLACR"/>
</dbReference>
<dbReference type="InterPro" id="IPR050313">
    <property type="entry name" value="Carb_Metab_HTH_regulators"/>
</dbReference>
<keyword evidence="3" id="KW-0238">DNA-binding</keyword>
<dbReference type="GO" id="GO:0003700">
    <property type="term" value="F:DNA-binding transcription factor activity"/>
    <property type="evidence" value="ECO:0007669"/>
    <property type="project" value="InterPro"/>
</dbReference>
<feature type="domain" description="HTH deoR-type" evidence="5">
    <location>
        <begin position="4"/>
        <end position="59"/>
    </location>
</feature>
<gene>
    <name evidence="6" type="ORF">SAMN04488244_10833</name>
</gene>
<dbReference type="PROSITE" id="PS51000">
    <property type="entry name" value="HTH_DEOR_2"/>
    <property type="match status" value="1"/>
</dbReference>
<reference evidence="7" key="1">
    <citation type="submission" date="2016-10" db="EMBL/GenBank/DDBJ databases">
        <authorList>
            <person name="Varghese N."/>
            <person name="Submissions S."/>
        </authorList>
    </citation>
    <scope>NUCLEOTIDE SEQUENCE [LARGE SCALE GENOMIC DNA]</scope>
    <source>
        <strain evidence="7">CGMCC 1.7062</strain>
    </source>
</reference>
<dbReference type="Gene3D" id="1.10.10.10">
    <property type="entry name" value="Winged helix-like DNA-binding domain superfamily/Winged helix DNA-binding domain"/>
    <property type="match status" value="1"/>
</dbReference>
<dbReference type="InterPro" id="IPR036390">
    <property type="entry name" value="WH_DNA-bd_sf"/>
</dbReference>
<evidence type="ECO:0000256" key="2">
    <source>
        <dbReference type="ARBA" id="ARBA00023015"/>
    </source>
</evidence>
<evidence type="ECO:0000259" key="5">
    <source>
        <dbReference type="PROSITE" id="PS51000"/>
    </source>
</evidence>
<evidence type="ECO:0000256" key="3">
    <source>
        <dbReference type="ARBA" id="ARBA00023125"/>
    </source>
</evidence>
<dbReference type="Pfam" id="PF00455">
    <property type="entry name" value="DeoRC"/>
    <property type="match status" value="1"/>
</dbReference>
<keyword evidence="7" id="KW-1185">Reference proteome</keyword>
<dbReference type="InterPro" id="IPR036388">
    <property type="entry name" value="WH-like_DNA-bd_sf"/>
</dbReference>
<dbReference type="EMBL" id="FNVG01000008">
    <property type="protein sequence ID" value="SEG16486.1"/>
    <property type="molecule type" value="Genomic_DNA"/>
</dbReference>
<dbReference type="SMART" id="SM01134">
    <property type="entry name" value="DeoRC"/>
    <property type="match status" value="1"/>
</dbReference>
<dbReference type="Proteomes" id="UP000236721">
    <property type="component" value="Unassembled WGS sequence"/>
</dbReference>
<dbReference type="InterPro" id="IPR014036">
    <property type="entry name" value="DeoR-like_C"/>
</dbReference>
<dbReference type="PROSITE" id="PS00894">
    <property type="entry name" value="HTH_DEOR_1"/>
    <property type="match status" value="1"/>
</dbReference>
<keyword evidence="1" id="KW-0678">Repressor</keyword>
<dbReference type="RefSeq" id="WP_103880173.1">
    <property type="nucleotide sequence ID" value="NZ_FNVG01000008.1"/>
</dbReference>
<evidence type="ECO:0000313" key="7">
    <source>
        <dbReference type="Proteomes" id="UP000236721"/>
    </source>
</evidence>
<dbReference type="SUPFAM" id="SSF46785">
    <property type="entry name" value="Winged helix' DNA-binding domain"/>
    <property type="match status" value="1"/>
</dbReference>
<keyword evidence="4" id="KW-0804">Transcription</keyword>
<dbReference type="PANTHER" id="PTHR30363:SF4">
    <property type="entry name" value="GLYCEROL-3-PHOSPHATE REGULON REPRESSOR"/>
    <property type="match status" value="1"/>
</dbReference>
<dbReference type="InterPro" id="IPR018356">
    <property type="entry name" value="Tscrpt_reg_HTH_DeoR_CS"/>
</dbReference>
<sequence>MHNLSMRQQRIVDLIQQQEYCTIDGLSALFNVTTQTIRRDINELCAIGLARRHHGGVSLPATLTNRSFTTRSATNLSEKQRIAERVVQQVPDGCTLFLGIGTTIAAIAALLGNHKELRVVTNNFQAAHILAQHDHIETWIPGGKLRTNDGDVVGDNVGYFFGQFSADVGIISCASVMKIAGGARTPDLPPLEAEPTEFAMEHQLREAAVSQAIIAGAQQKWLVANSSKWQCKASARVAPLTVFDRIFGSANGAD</sequence>
<dbReference type="SUPFAM" id="SSF100950">
    <property type="entry name" value="NagB/RpiA/CoA transferase-like"/>
    <property type="match status" value="1"/>
</dbReference>
<protein>
    <submittedName>
        <fullName evidence="6">Transcriptional regulator, DeoR family</fullName>
    </submittedName>
</protein>
<dbReference type="InterPro" id="IPR001034">
    <property type="entry name" value="DeoR_HTH"/>
</dbReference>
<dbReference type="Pfam" id="PF08220">
    <property type="entry name" value="HTH_DeoR"/>
    <property type="match status" value="1"/>
</dbReference>
<dbReference type="OrthoDB" id="9814815at2"/>
<dbReference type="Gene3D" id="3.30.750.70">
    <property type="entry name" value="4-hydroxybutyrate coenzyme like domains"/>
    <property type="match status" value="1"/>
</dbReference>
<name>A0A1H5XYZ4_9VIBR</name>
<accession>A0A1H5XYZ4</accession>
<evidence type="ECO:0000313" key="6">
    <source>
        <dbReference type="EMBL" id="SEG16486.1"/>
    </source>
</evidence>
<dbReference type="PANTHER" id="PTHR30363">
    <property type="entry name" value="HTH-TYPE TRANSCRIPTIONAL REGULATOR SRLR-RELATED"/>
    <property type="match status" value="1"/>
</dbReference>
<dbReference type="SMART" id="SM00420">
    <property type="entry name" value="HTH_DEOR"/>
    <property type="match status" value="1"/>
</dbReference>
<dbReference type="AlphaFoldDB" id="A0A1H5XYZ4"/>
<dbReference type="GO" id="GO:0003677">
    <property type="term" value="F:DNA binding"/>
    <property type="evidence" value="ECO:0007669"/>
    <property type="project" value="UniProtKB-KW"/>
</dbReference>
<organism evidence="6 7">
    <name type="scientific">Vibrio hangzhouensis</name>
    <dbReference type="NCBI Taxonomy" id="462991"/>
    <lineage>
        <taxon>Bacteria</taxon>
        <taxon>Pseudomonadati</taxon>
        <taxon>Pseudomonadota</taxon>
        <taxon>Gammaproteobacteria</taxon>
        <taxon>Vibrionales</taxon>
        <taxon>Vibrionaceae</taxon>
        <taxon>Vibrio</taxon>
    </lineage>
</organism>
<evidence type="ECO:0000256" key="4">
    <source>
        <dbReference type="ARBA" id="ARBA00023163"/>
    </source>
</evidence>